<dbReference type="GO" id="GO:0005856">
    <property type="term" value="C:cytoskeleton"/>
    <property type="evidence" value="ECO:0007669"/>
    <property type="project" value="UniProtKB-SubCell"/>
</dbReference>
<feature type="compositionally biased region" description="Basic and acidic residues" evidence="23">
    <location>
        <begin position="957"/>
        <end position="967"/>
    </location>
</feature>
<keyword evidence="15" id="KW-0206">Cytoskeleton</keyword>
<evidence type="ECO:0000256" key="13">
    <source>
        <dbReference type="ARBA" id="ARBA00023028"/>
    </source>
</evidence>
<keyword evidence="26" id="KW-1185">Reference proteome</keyword>
<evidence type="ECO:0000256" key="7">
    <source>
        <dbReference type="ARBA" id="ARBA00022525"/>
    </source>
</evidence>
<accession>A0A8T0FIC9</accession>
<keyword evidence="5" id="KW-0268">Exocytosis</keyword>
<feature type="compositionally biased region" description="Basic and acidic residues" evidence="23">
    <location>
        <begin position="1018"/>
        <end position="1049"/>
    </location>
</feature>
<keyword evidence="8" id="KW-1052">Target cell membrane</keyword>
<keyword evidence="9" id="KW-0597">Phosphoprotein</keyword>
<dbReference type="GO" id="GO:0019901">
    <property type="term" value="F:protein kinase binding"/>
    <property type="evidence" value="ECO:0007669"/>
    <property type="project" value="InterPro"/>
</dbReference>
<dbReference type="Pfam" id="PF15898">
    <property type="entry name" value="PRKG1_interact"/>
    <property type="match status" value="1"/>
</dbReference>
<dbReference type="InterPro" id="IPR002110">
    <property type="entry name" value="Ankyrin_rpt"/>
</dbReference>
<dbReference type="Pfam" id="PF12796">
    <property type="entry name" value="Ank_2"/>
    <property type="match status" value="2"/>
</dbReference>
<dbReference type="GO" id="GO:0019208">
    <property type="term" value="F:phosphatase regulator activity"/>
    <property type="evidence" value="ECO:0007669"/>
    <property type="project" value="TreeGrafter"/>
</dbReference>
<dbReference type="GO" id="GO:0005576">
    <property type="term" value="C:extracellular region"/>
    <property type="evidence" value="ECO:0007669"/>
    <property type="project" value="UniProtKB-SubCell"/>
</dbReference>
<feature type="compositionally biased region" description="Polar residues" evidence="23">
    <location>
        <begin position="983"/>
        <end position="1006"/>
    </location>
</feature>
<dbReference type="FunFam" id="1.25.40.20:FF:000007">
    <property type="entry name" value="Phosphatase 1 regulatory subunit 12A"/>
    <property type="match status" value="1"/>
</dbReference>
<keyword evidence="14 22" id="KW-0040">ANK repeat</keyword>
<evidence type="ECO:0000256" key="6">
    <source>
        <dbReference type="ARBA" id="ARBA00022490"/>
    </source>
</evidence>
<comment type="caution">
    <text evidence="25">The sequence shown here is derived from an EMBL/GenBank/DDBJ whole genome shotgun (WGS) entry which is preliminary data.</text>
</comment>
<evidence type="ECO:0000256" key="12">
    <source>
        <dbReference type="ARBA" id="ARBA00022737"/>
    </source>
</evidence>
<reference evidence="25" key="2">
    <citation type="submission" date="2020-06" db="EMBL/GenBank/DDBJ databases">
        <authorList>
            <person name="Sheffer M."/>
        </authorList>
    </citation>
    <scope>NUCLEOTIDE SEQUENCE</scope>
</reference>
<evidence type="ECO:0000256" key="20">
    <source>
        <dbReference type="ARBA" id="ARBA00072757"/>
    </source>
</evidence>
<dbReference type="FunFam" id="1.25.40.20:FF:000004">
    <property type="entry name" value="Phosphatase 1 regulatory subunit 12A"/>
    <property type="match status" value="1"/>
</dbReference>
<keyword evidence="11" id="KW-0528">Neurotoxin</keyword>
<dbReference type="GO" id="GO:0044218">
    <property type="term" value="C:other organism cell membrane"/>
    <property type="evidence" value="ECO:0007669"/>
    <property type="project" value="UniProtKB-KW"/>
</dbReference>
<evidence type="ECO:0000313" key="26">
    <source>
        <dbReference type="Proteomes" id="UP000807504"/>
    </source>
</evidence>
<feature type="region of interest" description="Disordered" evidence="23">
    <location>
        <begin position="828"/>
        <end position="1082"/>
    </location>
</feature>
<comment type="subunit">
    <text evidence="19">PP1 comprises a catalytic subunit, PPP1CA, PPP1CB or PPP1CC, and one or several targeting or regulatory subunits. PPP1R12B mediates binding to myosin. Isoform 3 and isoform 4 bind PPP1R12A, but not isoform 1 of PPP1R12B itself. Binds IL16.</text>
</comment>
<dbReference type="PROSITE" id="PS50088">
    <property type="entry name" value="ANK_REPEAT"/>
    <property type="match status" value="3"/>
</dbReference>
<feature type="repeat" description="ANK" evidence="22">
    <location>
        <begin position="523"/>
        <end position="555"/>
    </location>
</feature>
<organism evidence="25 26">
    <name type="scientific">Argiope bruennichi</name>
    <name type="common">Wasp spider</name>
    <name type="synonym">Aranea bruennichi</name>
    <dbReference type="NCBI Taxonomy" id="94029"/>
    <lineage>
        <taxon>Eukaryota</taxon>
        <taxon>Metazoa</taxon>
        <taxon>Ecdysozoa</taxon>
        <taxon>Arthropoda</taxon>
        <taxon>Chelicerata</taxon>
        <taxon>Arachnida</taxon>
        <taxon>Araneae</taxon>
        <taxon>Araneomorphae</taxon>
        <taxon>Entelegynae</taxon>
        <taxon>Araneoidea</taxon>
        <taxon>Araneidae</taxon>
        <taxon>Argiope</taxon>
    </lineage>
</organism>
<dbReference type="InterPro" id="IPR031775">
    <property type="entry name" value="PRKG1_interact"/>
</dbReference>
<dbReference type="PANTHER" id="PTHR24179:SF21">
    <property type="entry name" value="MYOSIN BINDING SUBUNIT, ISOFORM O"/>
    <property type="match status" value="1"/>
</dbReference>
<feature type="compositionally biased region" description="Basic and acidic residues" evidence="23">
    <location>
        <begin position="646"/>
        <end position="684"/>
    </location>
</feature>
<dbReference type="PRINTS" id="PR01415">
    <property type="entry name" value="ANKYRIN"/>
</dbReference>
<feature type="compositionally biased region" description="Basic and acidic residues" evidence="23">
    <location>
        <begin position="829"/>
        <end position="847"/>
    </location>
</feature>
<dbReference type="PANTHER" id="PTHR24179">
    <property type="entry name" value="PROTEIN PHOSPHATASE 1 REGULATORY SUBUNIT 12"/>
    <property type="match status" value="1"/>
</dbReference>
<evidence type="ECO:0000256" key="5">
    <source>
        <dbReference type="ARBA" id="ARBA00022483"/>
    </source>
</evidence>
<reference evidence="25" key="1">
    <citation type="journal article" date="2020" name="bioRxiv">
        <title>Chromosome-level reference genome of the European wasp spider Argiope bruennichi: a resource for studies on range expansion and evolutionary adaptation.</title>
        <authorList>
            <person name="Sheffer M.M."/>
            <person name="Hoppe A."/>
            <person name="Krehenwinkel H."/>
            <person name="Uhl G."/>
            <person name="Kuss A.W."/>
            <person name="Jensen L."/>
            <person name="Jensen C."/>
            <person name="Gillespie R.G."/>
            <person name="Hoff K.J."/>
            <person name="Prost S."/>
        </authorList>
    </citation>
    <scope>NUCLEOTIDE SEQUENCE</scope>
</reference>
<dbReference type="GO" id="GO:0044231">
    <property type="term" value="C:host cell presynaptic membrane"/>
    <property type="evidence" value="ECO:0007669"/>
    <property type="project" value="UniProtKB-KW"/>
</dbReference>
<evidence type="ECO:0000256" key="18">
    <source>
        <dbReference type="ARBA" id="ARBA00059024"/>
    </source>
</evidence>
<evidence type="ECO:0000256" key="23">
    <source>
        <dbReference type="SAM" id="MobiDB-lite"/>
    </source>
</evidence>
<dbReference type="GO" id="GO:0090729">
    <property type="term" value="F:toxin activity"/>
    <property type="evidence" value="ECO:0007669"/>
    <property type="project" value="UniProtKB-KW"/>
</dbReference>
<feature type="compositionally biased region" description="Basic and acidic residues" evidence="23">
    <location>
        <begin position="1066"/>
        <end position="1082"/>
    </location>
</feature>
<feature type="compositionally biased region" description="Polar residues" evidence="23">
    <location>
        <begin position="896"/>
        <end position="932"/>
    </location>
</feature>
<evidence type="ECO:0000256" key="2">
    <source>
        <dbReference type="ARBA" id="ARBA00004245"/>
    </source>
</evidence>
<keyword evidence="7" id="KW-0964">Secreted</keyword>
<evidence type="ECO:0000256" key="10">
    <source>
        <dbReference type="ARBA" id="ARBA00022656"/>
    </source>
</evidence>
<feature type="repeat" description="ANK" evidence="22">
    <location>
        <begin position="429"/>
        <end position="461"/>
    </location>
</feature>
<dbReference type="SMART" id="SM00248">
    <property type="entry name" value="ANK"/>
    <property type="match status" value="6"/>
</dbReference>
<evidence type="ECO:0000256" key="1">
    <source>
        <dbReference type="ARBA" id="ARBA00004175"/>
    </source>
</evidence>
<sequence length="1115" mass="126206">MSSKEMKKNVLVADDQDYVDLDEIQAVVEGKNDVPTVAEAGNVVLVVTVDEIIYDCPSTGSKPTLEYKIIARVPPLAPTMCFAHGVGVVTPYINVDEIKFLVHDGILVVADDQHYGYNEKEMQDVFENQNNIPMVTEARNEIPSVIMNENKVPDYDEIVFVADDQNYVAEQNEIQAIIEDQNDFFTIDEIPVSNKNVDEDEIPISIMTKTRTVIANEERARQLEEWQRKENHNFLIIKLRITSFLDRRRRIFLRNSSIYREYYQPRVRFSDETIFEQAVFNFNPIELSILLERGFNINFILSNGKIALHMCLCFQKIVFMPIETRTNSALFRRAEQLKRWEESETNNVPATIPKDKIHKIKFSDGCVFLAACAASDTEEVERLLKQGTDINTANVDGLTALHQACIDNNLEMVQFLVEHGCDVNRGDNEGWTPLHATASCGFLSIAKYLIENGANVAAVNNDGDLPIDIAESTEMEEYLSDVLDEKEIDCDEARSEEERIMLEDARLIAAGAVDANDRIHPRTGATPLHVAAAKGYIEVIKILISAGVDLNAQDNDGWTPLHAAAHWCQKEACALLADNLANMDIQTPAGQTCFDVADPDVVKLLEELKKKQASMQKDRPEIQAILQRTSTRPPLKRRTSVTRMSGQEKSKSVMKDTKAERAQIENLTLREEETEEEKEKRHNANIELFRTPPTENSSNVALDKPLRKPSNREPPESPVKKEPAEERIPSWKKVLRRAAEESMNSDANDSEVILKRPKKLNEDNKEKGDDAGNKDGRPTISPVRDDESELQRKAHAKRVRETRRSTQGVLLEDIKSAELQYLINTQQEAAKRQAEEAKMDEPLENNKTDALPSDVPKSKEKEDSKETNDSHSSKPEKTETSNKRDSENRTAADANNAESAPSVTLSLRQKSVSSPEDISPSDSRSSLGTQAAIQRRRRPKRRSTGVVYLDSDDAPEEKESVISDKDYNSTTEAGHTDRPRQRYGSSTSIPDSSSEASYRSDTSSRYGSKASLSEDENKDYKKLYEELKKENERLKETLRKTEDELERTKKQLQKLQSSNMKNSVSEAEKKERRSLERKLSEMEEEIKNISKLKTENEKLKAENRALSRVVCKLSK</sequence>
<keyword evidence="13" id="KW-0638">Presynaptic neurotoxin</keyword>
<name>A0A8T0FIC9_ARGBR</name>
<dbReference type="GO" id="GO:0005737">
    <property type="term" value="C:cytoplasm"/>
    <property type="evidence" value="ECO:0007669"/>
    <property type="project" value="TreeGrafter"/>
</dbReference>
<feature type="compositionally biased region" description="Basic and acidic residues" evidence="23">
    <location>
        <begin position="612"/>
        <end position="621"/>
    </location>
</feature>
<evidence type="ECO:0000256" key="9">
    <source>
        <dbReference type="ARBA" id="ARBA00022553"/>
    </source>
</evidence>
<feature type="compositionally biased region" description="Basic residues" evidence="23">
    <location>
        <begin position="934"/>
        <end position="943"/>
    </location>
</feature>
<evidence type="ECO:0000259" key="24">
    <source>
        <dbReference type="Pfam" id="PF15898"/>
    </source>
</evidence>
<evidence type="ECO:0000256" key="11">
    <source>
        <dbReference type="ARBA" id="ARBA00022699"/>
    </source>
</evidence>
<evidence type="ECO:0000313" key="25">
    <source>
        <dbReference type="EMBL" id="KAF8789968.1"/>
    </source>
</evidence>
<feature type="repeat" description="ANK" evidence="22">
    <location>
        <begin position="396"/>
        <end position="428"/>
    </location>
</feature>
<evidence type="ECO:0000256" key="19">
    <source>
        <dbReference type="ARBA" id="ARBA00065548"/>
    </source>
</evidence>
<evidence type="ECO:0000256" key="4">
    <source>
        <dbReference type="ARBA" id="ARBA00022473"/>
    </source>
</evidence>
<proteinExistence type="inferred from homology"/>
<keyword evidence="8" id="KW-0472">Membrane</keyword>
<dbReference type="InterPro" id="IPR051226">
    <property type="entry name" value="PP1_Regulatory_Subunit"/>
</dbReference>
<evidence type="ECO:0000256" key="3">
    <source>
        <dbReference type="ARBA" id="ARBA00004613"/>
    </source>
</evidence>
<evidence type="ECO:0000256" key="17">
    <source>
        <dbReference type="ARBA" id="ARBA00038386"/>
    </source>
</evidence>
<dbReference type="GO" id="GO:0004857">
    <property type="term" value="F:enzyme inhibitor activity"/>
    <property type="evidence" value="ECO:0007669"/>
    <property type="project" value="TreeGrafter"/>
</dbReference>
<feature type="compositionally biased region" description="Basic and acidic residues" evidence="23">
    <location>
        <begin position="856"/>
        <end position="890"/>
    </location>
</feature>
<evidence type="ECO:0000256" key="14">
    <source>
        <dbReference type="ARBA" id="ARBA00023043"/>
    </source>
</evidence>
<comment type="subcellular location">
    <subcellularLocation>
        <location evidence="2">Cytoplasm</location>
        <location evidence="2">Cytoskeleton</location>
    </subcellularLocation>
    <subcellularLocation>
        <location evidence="3">Secreted</location>
    </subcellularLocation>
    <subcellularLocation>
        <location evidence="1">Target cell membrane</location>
    </subcellularLocation>
</comment>
<feature type="compositionally biased region" description="Basic and acidic residues" evidence="23">
    <location>
        <begin position="759"/>
        <end position="792"/>
    </location>
</feature>
<feature type="region of interest" description="Disordered" evidence="23">
    <location>
        <begin position="612"/>
        <end position="815"/>
    </location>
</feature>
<dbReference type="Gene3D" id="6.10.250.1820">
    <property type="match status" value="1"/>
</dbReference>
<keyword evidence="10" id="KW-0800">Toxin</keyword>
<dbReference type="AlphaFoldDB" id="A0A8T0FIC9"/>
<comment type="function">
    <text evidence="18">Regulates myosin phosphatase activity. Augments Ca(2+) sensitivity of the contractile apparatus.</text>
</comment>
<gene>
    <name evidence="25" type="ORF">HNY73_005062</name>
</gene>
<evidence type="ECO:0000256" key="16">
    <source>
        <dbReference type="ARBA" id="ARBA00023298"/>
    </source>
</evidence>
<feature type="compositionally biased region" description="Polar residues" evidence="23">
    <location>
        <begin position="1053"/>
        <end position="1065"/>
    </location>
</feature>
<dbReference type="EMBL" id="JABXBU010000011">
    <property type="protein sequence ID" value="KAF8789968.1"/>
    <property type="molecule type" value="Genomic_DNA"/>
</dbReference>
<keyword evidence="12" id="KW-0677">Repeat</keyword>
<dbReference type="PROSITE" id="PS50297">
    <property type="entry name" value="ANK_REP_REGION"/>
    <property type="match status" value="3"/>
</dbReference>
<keyword evidence="4" id="KW-0217">Developmental protein</keyword>
<evidence type="ECO:0000256" key="22">
    <source>
        <dbReference type="PROSITE-ProRule" id="PRU00023"/>
    </source>
</evidence>
<evidence type="ECO:0000256" key="8">
    <source>
        <dbReference type="ARBA" id="ARBA00022537"/>
    </source>
</evidence>
<protein>
    <recommendedName>
        <fullName evidence="20">Protein phosphatase 1 regulatory subunit 12B</fullName>
    </recommendedName>
    <alternativeName>
        <fullName evidence="21">Myosin phosphatase-targeting subunit 2</fullName>
    </alternativeName>
</protein>
<comment type="similarity">
    <text evidence="17">Belongs to the NRARP family.</text>
</comment>
<evidence type="ECO:0000256" key="15">
    <source>
        <dbReference type="ARBA" id="ARBA00023212"/>
    </source>
</evidence>
<dbReference type="Proteomes" id="UP000807504">
    <property type="component" value="Unassembled WGS sequence"/>
</dbReference>
<feature type="compositionally biased region" description="Basic and acidic residues" evidence="23">
    <location>
        <begin position="704"/>
        <end position="729"/>
    </location>
</feature>
<keyword evidence="6" id="KW-0963">Cytoplasm</keyword>
<dbReference type="InterPro" id="IPR036770">
    <property type="entry name" value="Ankyrin_rpt-contain_sf"/>
</dbReference>
<evidence type="ECO:0000256" key="21">
    <source>
        <dbReference type="ARBA" id="ARBA00083252"/>
    </source>
</evidence>
<dbReference type="CDD" id="cd21930">
    <property type="entry name" value="IPD_PPP1R12"/>
    <property type="match status" value="1"/>
</dbReference>
<keyword evidence="16" id="KW-1053">Target membrane</keyword>
<dbReference type="GO" id="GO:0006887">
    <property type="term" value="P:exocytosis"/>
    <property type="evidence" value="ECO:0007669"/>
    <property type="project" value="UniProtKB-KW"/>
</dbReference>
<dbReference type="SUPFAM" id="SSF48403">
    <property type="entry name" value="Ankyrin repeat"/>
    <property type="match status" value="1"/>
</dbReference>
<dbReference type="Gene3D" id="6.10.140.390">
    <property type="match status" value="1"/>
</dbReference>
<feature type="domain" description="cGMP-dependent protein kinase interacting" evidence="24">
    <location>
        <begin position="1019"/>
        <end position="1115"/>
    </location>
</feature>
<dbReference type="Gene3D" id="1.25.40.20">
    <property type="entry name" value="Ankyrin repeat-containing domain"/>
    <property type="match status" value="2"/>
</dbReference>